<protein>
    <submittedName>
        <fullName evidence="2">VOC family protein</fullName>
    </submittedName>
</protein>
<dbReference type="PROSITE" id="PS51819">
    <property type="entry name" value="VOC"/>
    <property type="match status" value="1"/>
</dbReference>
<dbReference type="InterPro" id="IPR025870">
    <property type="entry name" value="Glyoxalase-like_dom"/>
</dbReference>
<proteinExistence type="predicted"/>
<feature type="domain" description="VOC" evidence="1">
    <location>
        <begin position="4"/>
        <end position="120"/>
    </location>
</feature>
<dbReference type="SUPFAM" id="SSF54593">
    <property type="entry name" value="Glyoxalase/Bleomycin resistance protein/Dihydroxybiphenyl dioxygenase"/>
    <property type="match status" value="1"/>
</dbReference>
<dbReference type="InterPro" id="IPR037523">
    <property type="entry name" value="VOC_core"/>
</dbReference>
<name>A0ABU9HAF1_9GAMM</name>
<comment type="caution">
    <text evidence="2">The sequence shown here is derived from an EMBL/GenBank/DDBJ whole genome shotgun (WGS) entry which is preliminary data.</text>
</comment>
<dbReference type="Proteomes" id="UP001366060">
    <property type="component" value="Unassembled WGS sequence"/>
</dbReference>
<dbReference type="Pfam" id="PF12681">
    <property type="entry name" value="Glyoxalase_2"/>
    <property type="match status" value="1"/>
</dbReference>
<reference evidence="2 3" key="1">
    <citation type="submission" date="2024-02" db="EMBL/GenBank/DDBJ databases">
        <title>Bacteria isolated from the canopy kelp, Nereocystis luetkeana.</title>
        <authorList>
            <person name="Pfister C.A."/>
            <person name="Younker I.T."/>
            <person name="Light S.H."/>
        </authorList>
    </citation>
    <scope>NUCLEOTIDE SEQUENCE [LARGE SCALE GENOMIC DNA]</scope>
    <source>
        <strain evidence="2 3">TI.2.07</strain>
    </source>
</reference>
<accession>A0ABU9HAF1</accession>
<dbReference type="Gene3D" id="3.10.180.10">
    <property type="entry name" value="2,3-Dihydroxybiphenyl 1,2-Dioxygenase, domain 1"/>
    <property type="match status" value="1"/>
</dbReference>
<keyword evidence="3" id="KW-1185">Reference proteome</keyword>
<organism evidence="2 3">
    <name type="scientific">Psychromonas arctica</name>
    <dbReference type="NCBI Taxonomy" id="168275"/>
    <lineage>
        <taxon>Bacteria</taxon>
        <taxon>Pseudomonadati</taxon>
        <taxon>Pseudomonadota</taxon>
        <taxon>Gammaproteobacteria</taxon>
        <taxon>Alteromonadales</taxon>
        <taxon>Psychromonadaceae</taxon>
        <taxon>Psychromonas</taxon>
    </lineage>
</organism>
<gene>
    <name evidence="2" type="ORF">V6255_06460</name>
</gene>
<evidence type="ECO:0000313" key="3">
    <source>
        <dbReference type="Proteomes" id="UP001366060"/>
    </source>
</evidence>
<evidence type="ECO:0000313" key="2">
    <source>
        <dbReference type="EMBL" id="MEL0658783.1"/>
    </source>
</evidence>
<evidence type="ECO:0000259" key="1">
    <source>
        <dbReference type="PROSITE" id="PS51819"/>
    </source>
</evidence>
<sequence>MDTQRYDIILNIQNYNECVAFYRDVLDLKVMFSKIEGDFKLTCVEFGSGYLMIETKGFAEPNGKSIKACPFKLRFNVADIHAAMKRMKHFGIPTELIESEWGSTINIYDPDGNRMGIRDETSFNRQINVQ</sequence>
<dbReference type="RefSeq" id="WP_341627415.1">
    <property type="nucleotide sequence ID" value="NZ_JBAKBA010000011.1"/>
</dbReference>
<dbReference type="EMBL" id="JBAKBA010000011">
    <property type="protein sequence ID" value="MEL0658783.1"/>
    <property type="molecule type" value="Genomic_DNA"/>
</dbReference>
<dbReference type="InterPro" id="IPR029068">
    <property type="entry name" value="Glyas_Bleomycin-R_OHBP_Dase"/>
</dbReference>